<feature type="transmembrane region" description="Helical" evidence="7">
    <location>
        <begin position="355"/>
        <end position="376"/>
    </location>
</feature>
<feature type="transmembrane region" description="Helical" evidence="7">
    <location>
        <begin position="196"/>
        <end position="220"/>
    </location>
</feature>
<comment type="caution">
    <text evidence="9">The sequence shown here is derived from an EMBL/GenBank/DDBJ whole genome shotgun (WGS) entry which is preliminary data.</text>
</comment>
<dbReference type="InterPro" id="IPR011701">
    <property type="entry name" value="MFS"/>
</dbReference>
<feature type="transmembrane region" description="Helical" evidence="7">
    <location>
        <begin position="139"/>
        <end position="158"/>
    </location>
</feature>
<keyword evidence="2" id="KW-0813">Transport</keyword>
<dbReference type="GO" id="GO:0016020">
    <property type="term" value="C:membrane"/>
    <property type="evidence" value="ECO:0007669"/>
    <property type="project" value="UniProtKB-SubCell"/>
</dbReference>
<evidence type="ECO:0000313" key="10">
    <source>
        <dbReference type="Proteomes" id="UP000318582"/>
    </source>
</evidence>
<feature type="domain" description="Major facilitator superfamily (MFS) profile" evidence="8">
    <location>
        <begin position="68"/>
        <end position="552"/>
    </location>
</feature>
<dbReference type="PANTHER" id="PTHR23504">
    <property type="entry name" value="MAJOR FACILITATOR SUPERFAMILY DOMAIN-CONTAINING PROTEIN 10"/>
    <property type="match status" value="1"/>
</dbReference>
<feature type="transmembrane region" description="Helical" evidence="7">
    <location>
        <begin position="458"/>
        <end position="483"/>
    </location>
</feature>
<proteinExistence type="predicted"/>
<dbReference type="Proteomes" id="UP000318582">
    <property type="component" value="Unassembled WGS sequence"/>
</dbReference>
<gene>
    <name evidence="9" type="ORF">PhCBS80983_g02649</name>
</gene>
<dbReference type="EMBL" id="QEAQ01000028">
    <property type="protein sequence ID" value="TPX59174.1"/>
    <property type="molecule type" value="Genomic_DNA"/>
</dbReference>
<evidence type="ECO:0000256" key="7">
    <source>
        <dbReference type="SAM" id="Phobius"/>
    </source>
</evidence>
<evidence type="ECO:0000256" key="1">
    <source>
        <dbReference type="ARBA" id="ARBA00004141"/>
    </source>
</evidence>
<feature type="transmembrane region" description="Helical" evidence="7">
    <location>
        <begin position="105"/>
        <end position="127"/>
    </location>
</feature>
<feature type="transmembrane region" description="Helical" evidence="7">
    <location>
        <begin position="383"/>
        <end position="406"/>
    </location>
</feature>
<feature type="region of interest" description="Disordered" evidence="6">
    <location>
        <begin position="280"/>
        <end position="336"/>
    </location>
</feature>
<feature type="compositionally biased region" description="Acidic residues" evidence="6">
    <location>
        <begin position="303"/>
        <end position="315"/>
    </location>
</feature>
<keyword evidence="4 7" id="KW-1133">Transmembrane helix</keyword>
<dbReference type="SUPFAM" id="SSF103473">
    <property type="entry name" value="MFS general substrate transporter"/>
    <property type="match status" value="1"/>
</dbReference>
<comment type="subcellular location">
    <subcellularLocation>
        <location evidence="1">Membrane</location>
        <topology evidence="1">Multi-pass membrane protein</topology>
    </subcellularLocation>
</comment>
<dbReference type="Gene3D" id="1.20.1250.20">
    <property type="entry name" value="MFS general substrate transporter like domains"/>
    <property type="match status" value="1"/>
</dbReference>
<dbReference type="Pfam" id="PF07690">
    <property type="entry name" value="MFS_1"/>
    <property type="match status" value="1"/>
</dbReference>
<evidence type="ECO:0000256" key="4">
    <source>
        <dbReference type="ARBA" id="ARBA00022989"/>
    </source>
</evidence>
<dbReference type="GO" id="GO:0022857">
    <property type="term" value="F:transmembrane transporter activity"/>
    <property type="evidence" value="ECO:0007669"/>
    <property type="project" value="InterPro"/>
</dbReference>
<sequence>MPGSSTRKSESSESFTLEVGRDSHPLTPPMSPQTSRSRLLQHSTLQRVSDHPPSSEDGSYKHRKAKQQATMLLLALVPEGILEAMLIPLYPFIVRSVGDIPEDQVGYYSGLLGSAFYAPLLLTNIGWGFTSDKVGRRPILILGLLMGIVSASLLTFGTSFSQIFTARFLAGCFGATSTVTKGMLGELFSDDKGRSWGYAMYGVVYGLAGILGPLLAGALVDPHLKWPHLFAGEWWEKRPFALPCGFGGLMMAGDSPCDVAFMPQSVADYEAVLQTEVDERRVSLSGENDAEKKTSTEIFSLSDGDEDEEDEEDENGTARPLNKAQQQPLGNTIARDPHLKPARHPLLTNRTLFPIGFYCTIAFVNMVDMTAIPLFFSAKLGNGGLGLAASTAALYLSTIAITKLLGQITTFRYVVSLLGKYGTFTAGAWAFTVGNIAMACIVAMFATVRSDSTDVSPFLFLAPVLIVLGIAEVLGYLAVILLITDSVEPRYLGLSHGFASTCSAAARTLAPTVAGAVWQWGIVLGGMATGIVFAFAATIAFLVVLGGSRFKN</sequence>
<organism evidence="9 10">
    <name type="scientific">Powellomyces hirtus</name>
    <dbReference type="NCBI Taxonomy" id="109895"/>
    <lineage>
        <taxon>Eukaryota</taxon>
        <taxon>Fungi</taxon>
        <taxon>Fungi incertae sedis</taxon>
        <taxon>Chytridiomycota</taxon>
        <taxon>Chytridiomycota incertae sedis</taxon>
        <taxon>Chytridiomycetes</taxon>
        <taxon>Spizellomycetales</taxon>
        <taxon>Powellomycetaceae</taxon>
        <taxon>Powellomyces</taxon>
    </lineage>
</organism>
<evidence type="ECO:0000313" key="9">
    <source>
        <dbReference type="EMBL" id="TPX59174.1"/>
    </source>
</evidence>
<feature type="compositionally biased region" description="Basic and acidic residues" evidence="6">
    <location>
        <begin position="48"/>
        <end position="60"/>
    </location>
</feature>
<dbReference type="AlphaFoldDB" id="A0A507E5N8"/>
<name>A0A507E5N8_9FUNG</name>
<feature type="transmembrane region" description="Helical" evidence="7">
    <location>
        <begin position="517"/>
        <end position="545"/>
    </location>
</feature>
<evidence type="ECO:0000259" key="8">
    <source>
        <dbReference type="PROSITE" id="PS50850"/>
    </source>
</evidence>
<dbReference type="PROSITE" id="PS50850">
    <property type="entry name" value="MFS"/>
    <property type="match status" value="1"/>
</dbReference>
<keyword evidence="10" id="KW-1185">Reference proteome</keyword>
<dbReference type="InterPro" id="IPR020846">
    <property type="entry name" value="MFS_dom"/>
</dbReference>
<feature type="compositionally biased region" description="Polar residues" evidence="6">
    <location>
        <begin position="32"/>
        <end position="47"/>
    </location>
</feature>
<accession>A0A507E5N8</accession>
<keyword evidence="3 7" id="KW-0812">Transmembrane</keyword>
<feature type="transmembrane region" description="Helical" evidence="7">
    <location>
        <begin position="426"/>
        <end position="446"/>
    </location>
</feature>
<reference evidence="9 10" key="1">
    <citation type="journal article" date="2019" name="Sci. Rep.">
        <title>Comparative genomics of chytrid fungi reveal insights into the obligate biotrophic and pathogenic lifestyle of Synchytrium endobioticum.</title>
        <authorList>
            <person name="van de Vossenberg B.T.L.H."/>
            <person name="Warris S."/>
            <person name="Nguyen H.D.T."/>
            <person name="van Gent-Pelzer M.P.E."/>
            <person name="Joly D.L."/>
            <person name="van de Geest H.C."/>
            <person name="Bonants P.J.M."/>
            <person name="Smith D.S."/>
            <person name="Levesque C.A."/>
            <person name="van der Lee T.A.J."/>
        </authorList>
    </citation>
    <scope>NUCLEOTIDE SEQUENCE [LARGE SCALE GENOMIC DNA]</scope>
    <source>
        <strain evidence="9 10">CBS 809.83</strain>
    </source>
</reference>
<feature type="region of interest" description="Disordered" evidence="6">
    <location>
        <begin position="1"/>
        <end position="62"/>
    </location>
</feature>
<dbReference type="PANTHER" id="PTHR23504:SF15">
    <property type="entry name" value="MAJOR FACILITATOR SUPERFAMILY (MFS) PROFILE DOMAIN-CONTAINING PROTEIN"/>
    <property type="match status" value="1"/>
</dbReference>
<feature type="transmembrane region" description="Helical" evidence="7">
    <location>
        <begin position="71"/>
        <end position="93"/>
    </location>
</feature>
<evidence type="ECO:0000256" key="6">
    <source>
        <dbReference type="SAM" id="MobiDB-lite"/>
    </source>
</evidence>
<evidence type="ECO:0000256" key="2">
    <source>
        <dbReference type="ARBA" id="ARBA00022448"/>
    </source>
</evidence>
<dbReference type="InterPro" id="IPR036259">
    <property type="entry name" value="MFS_trans_sf"/>
</dbReference>
<evidence type="ECO:0000256" key="5">
    <source>
        <dbReference type="ARBA" id="ARBA00023136"/>
    </source>
</evidence>
<evidence type="ECO:0000256" key="3">
    <source>
        <dbReference type="ARBA" id="ARBA00022692"/>
    </source>
</evidence>
<keyword evidence="5 7" id="KW-0472">Membrane</keyword>
<protein>
    <recommendedName>
        <fullName evidence="8">Major facilitator superfamily (MFS) profile domain-containing protein</fullName>
    </recommendedName>
</protein>